<keyword evidence="1" id="KW-0378">Hydrolase</keyword>
<dbReference type="Pfam" id="PF00702">
    <property type="entry name" value="Hydrolase"/>
    <property type="match status" value="1"/>
</dbReference>
<comment type="caution">
    <text evidence="1">The sequence shown here is derived from an EMBL/GenBank/DDBJ whole genome shotgun (WGS) entry which is preliminary data.</text>
</comment>
<sequence>MHPIELVVFDMAGTTVTDHHEVERCFAQAAAQTGLFASGERILAMQGLSKRYVFSTLWKEQLGEVHPDVPSHVDVSYAAFQGILENHYRVNGATPTDGCLDTFADLRDRGIAIALTTGFYRVVTDIILEKLGWLDGLNNQRIGNAGTIIQLSIASDEVEHGRPYPFMIERAMQLLGVSDPKAVVNIGDTPSDLQSGLAAGVALNLGITNGTHSREQLETYPHDRLIGSLRDLPALLDSRQVSVNS</sequence>
<keyword evidence="2" id="KW-1185">Reference proteome</keyword>
<name>A0A6M0IJB0_9BACT</name>
<dbReference type="RefSeq" id="WP_164040106.1">
    <property type="nucleotide sequence ID" value="NZ_JAAGNZ010000001.1"/>
</dbReference>
<dbReference type="GO" id="GO:0006281">
    <property type="term" value="P:DNA repair"/>
    <property type="evidence" value="ECO:0007669"/>
    <property type="project" value="TreeGrafter"/>
</dbReference>
<dbReference type="AlphaFoldDB" id="A0A6M0IJB0"/>
<reference evidence="1 2" key="1">
    <citation type="submission" date="2020-02" db="EMBL/GenBank/DDBJ databases">
        <title>Draft genome sequence of two Spirosoma agri KCTC 52727 and Spirosoma terrae KCTC 52035.</title>
        <authorList>
            <person name="Rojas J."/>
            <person name="Ambika Manirajan B."/>
            <person name="Ratering S."/>
            <person name="Suarez C."/>
            <person name="Schnell S."/>
        </authorList>
    </citation>
    <scope>NUCLEOTIDE SEQUENCE [LARGE SCALE GENOMIC DNA]</scope>
    <source>
        <strain evidence="1 2">KCTC 52727</strain>
    </source>
</reference>
<evidence type="ECO:0000313" key="1">
    <source>
        <dbReference type="EMBL" id="NEU68348.1"/>
    </source>
</evidence>
<dbReference type="InterPro" id="IPR050155">
    <property type="entry name" value="HAD-like_hydrolase_sf"/>
</dbReference>
<accession>A0A6M0IJB0</accession>
<dbReference type="GO" id="GO:0008967">
    <property type="term" value="F:phosphoglycolate phosphatase activity"/>
    <property type="evidence" value="ECO:0007669"/>
    <property type="project" value="TreeGrafter"/>
</dbReference>
<dbReference type="GO" id="GO:0005829">
    <property type="term" value="C:cytosol"/>
    <property type="evidence" value="ECO:0007669"/>
    <property type="project" value="TreeGrafter"/>
</dbReference>
<dbReference type="Gene3D" id="3.40.50.1000">
    <property type="entry name" value="HAD superfamily/HAD-like"/>
    <property type="match status" value="1"/>
</dbReference>
<dbReference type="SFLD" id="SFLDS00003">
    <property type="entry name" value="Haloacid_Dehalogenase"/>
    <property type="match status" value="1"/>
</dbReference>
<dbReference type="InterPro" id="IPR023214">
    <property type="entry name" value="HAD_sf"/>
</dbReference>
<dbReference type="SUPFAM" id="SSF56784">
    <property type="entry name" value="HAD-like"/>
    <property type="match status" value="1"/>
</dbReference>
<evidence type="ECO:0000313" key="2">
    <source>
        <dbReference type="Proteomes" id="UP000477386"/>
    </source>
</evidence>
<dbReference type="EMBL" id="JAAGNZ010000001">
    <property type="protein sequence ID" value="NEU68348.1"/>
    <property type="molecule type" value="Genomic_DNA"/>
</dbReference>
<dbReference type="Gene3D" id="1.10.150.240">
    <property type="entry name" value="Putative phosphatase, domain 2"/>
    <property type="match status" value="1"/>
</dbReference>
<proteinExistence type="predicted"/>
<dbReference type="PANTHER" id="PTHR43434">
    <property type="entry name" value="PHOSPHOGLYCOLATE PHOSPHATASE"/>
    <property type="match status" value="1"/>
</dbReference>
<dbReference type="InterPro" id="IPR023198">
    <property type="entry name" value="PGP-like_dom2"/>
</dbReference>
<dbReference type="InterPro" id="IPR036412">
    <property type="entry name" value="HAD-like_sf"/>
</dbReference>
<gene>
    <name evidence="1" type="ORF">GK091_15765</name>
</gene>
<organism evidence="1 2">
    <name type="scientific">Spirosoma agri</name>
    <dbReference type="NCBI Taxonomy" id="1987381"/>
    <lineage>
        <taxon>Bacteria</taxon>
        <taxon>Pseudomonadati</taxon>
        <taxon>Bacteroidota</taxon>
        <taxon>Cytophagia</taxon>
        <taxon>Cytophagales</taxon>
        <taxon>Cytophagaceae</taxon>
        <taxon>Spirosoma</taxon>
    </lineage>
</organism>
<dbReference type="SFLD" id="SFLDG01129">
    <property type="entry name" value="C1.5:_HAD__Beta-PGM__Phosphata"/>
    <property type="match status" value="1"/>
</dbReference>
<dbReference type="PANTHER" id="PTHR43434:SF19">
    <property type="entry name" value="PHOSPHONOACETALDEHYDE HYDROLASE"/>
    <property type="match status" value="1"/>
</dbReference>
<dbReference type="Proteomes" id="UP000477386">
    <property type="component" value="Unassembled WGS sequence"/>
</dbReference>
<protein>
    <submittedName>
        <fullName evidence="1">HAD hydrolase-like protein</fullName>
    </submittedName>
</protein>